<protein>
    <submittedName>
        <fullName evidence="1">Uncharacterized protein</fullName>
    </submittedName>
</protein>
<sequence length="498" mass="57698">MEKNKKKEFRSYSVLKTSSGISTNKRSITPKHVPHKVNEYTKIYNDRKLQIIQSLKTTRRENNGLIQSKTLKSNTSENKFQSHSLSGKTIKDANKSLTLTSTIRTQNPGIDRNGLKKNIVLDTLKAKSDYFELRRDMALFEHNFVIETKFHNNVQKLKEYALSISASLKNYHNYSLSSVLPSQIYSSLLDEPSKVKKKKINAFKHITETFSIPCYEQISKEKFSGFVLISNLSCLLNSESFANNIYTISCQYREKTFKLLLERNMTTSFEKNLSYKEKLLKIIVPSLWFDVLNDKFKLNSYQSNFSLCTFAVIRIKGLGQATIQIFKNEVGLVIQIPNSLVVLNIENSVLNDMNISTELYCSIEAIKTNLRILTKVFERKIMFCTGHLLWLQSDNPFEVKEIASSLMNDNFLLGYFKGYLKKIFHFQIKVKGCLYRIVGFENFELKIEKKHQHSVRIYEGCQEYTQLISLQTQSLLKCPNTLKKSLELRELLVTLFKL</sequence>
<evidence type="ECO:0000313" key="2">
    <source>
        <dbReference type="Proteomes" id="UP000187209"/>
    </source>
</evidence>
<organism evidence="1 2">
    <name type="scientific">Stentor coeruleus</name>
    <dbReference type="NCBI Taxonomy" id="5963"/>
    <lineage>
        <taxon>Eukaryota</taxon>
        <taxon>Sar</taxon>
        <taxon>Alveolata</taxon>
        <taxon>Ciliophora</taxon>
        <taxon>Postciliodesmatophora</taxon>
        <taxon>Heterotrichea</taxon>
        <taxon>Heterotrichida</taxon>
        <taxon>Stentoridae</taxon>
        <taxon>Stentor</taxon>
    </lineage>
</organism>
<reference evidence="1 2" key="1">
    <citation type="submission" date="2016-11" db="EMBL/GenBank/DDBJ databases">
        <title>The macronuclear genome of Stentor coeruleus: a giant cell with tiny introns.</title>
        <authorList>
            <person name="Slabodnick M."/>
            <person name="Ruby J.G."/>
            <person name="Reiff S.B."/>
            <person name="Swart E.C."/>
            <person name="Gosai S."/>
            <person name="Prabakaran S."/>
            <person name="Witkowska E."/>
            <person name="Larue G.E."/>
            <person name="Fisher S."/>
            <person name="Freeman R.M."/>
            <person name="Gunawardena J."/>
            <person name="Chu W."/>
            <person name="Stover N.A."/>
            <person name="Gregory B.D."/>
            <person name="Nowacki M."/>
            <person name="Derisi J."/>
            <person name="Roy S.W."/>
            <person name="Marshall W.F."/>
            <person name="Sood P."/>
        </authorList>
    </citation>
    <scope>NUCLEOTIDE SEQUENCE [LARGE SCALE GENOMIC DNA]</scope>
    <source>
        <strain evidence="1">WM001</strain>
    </source>
</reference>
<proteinExistence type="predicted"/>
<dbReference type="AlphaFoldDB" id="A0A1R2CQA5"/>
<dbReference type="EMBL" id="MPUH01000087">
    <property type="protein sequence ID" value="OMJ91150.1"/>
    <property type="molecule type" value="Genomic_DNA"/>
</dbReference>
<keyword evidence="2" id="KW-1185">Reference proteome</keyword>
<comment type="caution">
    <text evidence="1">The sequence shown here is derived from an EMBL/GenBank/DDBJ whole genome shotgun (WGS) entry which is preliminary data.</text>
</comment>
<gene>
    <name evidence="1" type="ORF">SteCoe_6317</name>
</gene>
<evidence type="ECO:0000313" key="1">
    <source>
        <dbReference type="EMBL" id="OMJ91150.1"/>
    </source>
</evidence>
<dbReference type="Proteomes" id="UP000187209">
    <property type="component" value="Unassembled WGS sequence"/>
</dbReference>
<name>A0A1R2CQA5_9CILI</name>
<accession>A0A1R2CQA5</accession>